<gene>
    <name evidence="6" type="ORF">SAMN02745110_00428</name>
</gene>
<dbReference type="InterPro" id="IPR043129">
    <property type="entry name" value="ATPase_NBD"/>
</dbReference>
<keyword evidence="2" id="KW-0808">Transferase</keyword>
<dbReference type="EMBL" id="FUXA01000004">
    <property type="protein sequence ID" value="SJZ42802.1"/>
    <property type="molecule type" value="Genomic_DNA"/>
</dbReference>
<evidence type="ECO:0000313" key="7">
    <source>
        <dbReference type="Proteomes" id="UP000189857"/>
    </source>
</evidence>
<dbReference type="AlphaFoldDB" id="A0A1T4KK48"/>
<organism evidence="6 7">
    <name type="scientific">Eubacterium ruminantium</name>
    <dbReference type="NCBI Taxonomy" id="42322"/>
    <lineage>
        <taxon>Bacteria</taxon>
        <taxon>Bacillati</taxon>
        <taxon>Bacillota</taxon>
        <taxon>Clostridia</taxon>
        <taxon>Eubacteriales</taxon>
        <taxon>Eubacteriaceae</taxon>
        <taxon>Eubacterium</taxon>
    </lineage>
</organism>
<evidence type="ECO:0000256" key="2">
    <source>
        <dbReference type="ARBA" id="ARBA00022679"/>
    </source>
</evidence>
<feature type="domain" description="Carbohydrate kinase FGGY C-terminal" evidence="5">
    <location>
        <begin position="279"/>
        <end position="497"/>
    </location>
</feature>
<dbReference type="InterPro" id="IPR018484">
    <property type="entry name" value="FGGY_N"/>
</dbReference>
<protein>
    <submittedName>
        <fullName evidence="6">Sugar (Pentulose or hexulose) kinase</fullName>
    </submittedName>
</protein>
<dbReference type="GO" id="GO:0005975">
    <property type="term" value="P:carbohydrate metabolic process"/>
    <property type="evidence" value="ECO:0007669"/>
    <property type="project" value="InterPro"/>
</dbReference>
<dbReference type="Pfam" id="PF00370">
    <property type="entry name" value="FGGY_N"/>
    <property type="match status" value="1"/>
</dbReference>
<dbReference type="Proteomes" id="UP000189857">
    <property type="component" value="Unassembled WGS sequence"/>
</dbReference>
<keyword evidence="7" id="KW-1185">Reference proteome</keyword>
<accession>A0A1T4KK48</accession>
<dbReference type="SUPFAM" id="SSF53067">
    <property type="entry name" value="Actin-like ATPase domain"/>
    <property type="match status" value="2"/>
</dbReference>
<evidence type="ECO:0000259" key="5">
    <source>
        <dbReference type="Pfam" id="PF02782"/>
    </source>
</evidence>
<dbReference type="InterPro" id="IPR050406">
    <property type="entry name" value="FGGY_Carb_Kinase"/>
</dbReference>
<proteinExistence type="inferred from homology"/>
<name>A0A1T4KK48_9FIRM</name>
<dbReference type="RefSeq" id="WP_078786105.1">
    <property type="nucleotide sequence ID" value="NZ_CAJOJK010000001.1"/>
</dbReference>
<sequence>MSKEKIVNGETSLGIEFGSTRIKAVLTDYSGAVLAIGTYDWENSLVDNIWTYSEEEILAGLKGCYSSLVSAVDSKYGVKITKIGAMGISAMMHGYLAFDKDGKLLAPFQTWRNSNTGKAADELTELFDFNIPLRWTISHLYQRILDGEKHVKDIAFVTTLDSFIHCLLTGEKITGIGDASGIFPIDSKTCDYDQTMVDKFDKLLDDKGYRKSLGFNWKLRDILPKVLVAGEKAGQLTEAGAALLDESGNLQAGAVFCPSEGDAGTGMVATNSVAPKTGNISAGTSTFAMIVLEKQLSKLHREIDMVTTPDGYPVAMSHANNGTSDLNSWVGLFAEFANLLMAKYSNEDIEELEKLDGAEAQSRVDIGDIYEILYKNSLKGDLDAGGLLSYGYLSGEGITGFNEGRPLFARRPDGNMNLANFMKSHLYTSLGAVKMGLDIILKEEGMACESINGHGGFFKTEGVGQRYLAAAVNAPVTVMANAGEGGPWGMALLGIYMLEKDNYASLSEFLEKKVFKDVAKTTVCPDAKEVEGFERFMDSYKKGLAIEKAAIESL</sequence>
<reference evidence="6 7" key="1">
    <citation type="submission" date="2017-02" db="EMBL/GenBank/DDBJ databases">
        <authorList>
            <person name="Peterson S.W."/>
        </authorList>
    </citation>
    <scope>NUCLEOTIDE SEQUENCE [LARGE SCALE GENOMIC DNA]</scope>
    <source>
        <strain evidence="6 7">ATCC 17233</strain>
    </source>
</reference>
<dbReference type="Gene3D" id="3.30.420.40">
    <property type="match status" value="2"/>
</dbReference>
<dbReference type="OrthoDB" id="9760563at2"/>
<dbReference type="CDD" id="cd07809">
    <property type="entry name" value="ASKHA_NBD_FGGY_BaXK-like"/>
    <property type="match status" value="1"/>
</dbReference>
<evidence type="ECO:0000256" key="1">
    <source>
        <dbReference type="ARBA" id="ARBA00009156"/>
    </source>
</evidence>
<evidence type="ECO:0000259" key="4">
    <source>
        <dbReference type="Pfam" id="PF00370"/>
    </source>
</evidence>
<evidence type="ECO:0000256" key="3">
    <source>
        <dbReference type="ARBA" id="ARBA00022777"/>
    </source>
</evidence>
<evidence type="ECO:0000313" key="6">
    <source>
        <dbReference type="EMBL" id="SJZ42802.1"/>
    </source>
</evidence>
<comment type="similarity">
    <text evidence="1">Belongs to the FGGY kinase family.</text>
</comment>
<dbReference type="Pfam" id="PF02782">
    <property type="entry name" value="FGGY_C"/>
    <property type="match status" value="1"/>
</dbReference>
<feature type="domain" description="Carbohydrate kinase FGGY N-terminal" evidence="4">
    <location>
        <begin position="13"/>
        <end position="242"/>
    </location>
</feature>
<keyword evidence="3 6" id="KW-0418">Kinase</keyword>
<dbReference type="GO" id="GO:0016301">
    <property type="term" value="F:kinase activity"/>
    <property type="evidence" value="ECO:0007669"/>
    <property type="project" value="UniProtKB-KW"/>
</dbReference>
<dbReference type="InterPro" id="IPR018485">
    <property type="entry name" value="FGGY_C"/>
</dbReference>
<dbReference type="PANTHER" id="PTHR43095:SF5">
    <property type="entry name" value="XYLULOSE KINASE"/>
    <property type="match status" value="1"/>
</dbReference>
<dbReference type="PANTHER" id="PTHR43095">
    <property type="entry name" value="SUGAR KINASE"/>
    <property type="match status" value="1"/>
</dbReference>